<dbReference type="HOGENOM" id="CLU_011686_1_0_9"/>
<feature type="domain" description="Helicase C-terminal" evidence="1">
    <location>
        <begin position="1"/>
        <end position="150"/>
    </location>
</feature>
<dbReference type="Pfam" id="PF00271">
    <property type="entry name" value="Helicase_C"/>
    <property type="match status" value="1"/>
</dbReference>
<gene>
    <name evidence="2" type="ORF">T458_14840</name>
</gene>
<dbReference type="PATRIC" id="fig|1408254.3.peg.2899"/>
<dbReference type="InterPro" id="IPR027417">
    <property type="entry name" value="P-loop_NTPase"/>
</dbReference>
<dbReference type="GO" id="GO:0004519">
    <property type="term" value="F:endonuclease activity"/>
    <property type="evidence" value="ECO:0007669"/>
    <property type="project" value="UniProtKB-KW"/>
</dbReference>
<proteinExistence type="predicted"/>
<dbReference type="STRING" id="1408254.T458_14840"/>
<protein>
    <submittedName>
        <fullName evidence="2">Type III restriction endonuclease subunit R</fullName>
    </submittedName>
</protein>
<comment type="caution">
    <text evidence="2">The sequence shown here is derived from an EMBL/GenBank/DDBJ whole genome shotgun (WGS) entry which is preliminary data.</text>
</comment>
<dbReference type="eggNOG" id="COG1061">
    <property type="taxonomic scope" value="Bacteria"/>
</dbReference>
<accession>V6M1N2</accession>
<dbReference type="InterPro" id="IPR001650">
    <property type="entry name" value="Helicase_C-like"/>
</dbReference>
<evidence type="ECO:0000313" key="2">
    <source>
        <dbReference type="EMBL" id="EST52262.1"/>
    </source>
</evidence>
<reference evidence="2 3" key="1">
    <citation type="journal article" date="2014" name="Genome Announc.">
        <title>Draft Genome Sequence of Brevibacillus panacihumi Strain W25, a Halotolerant Hydrocarbon-Degrading Bacterium.</title>
        <authorList>
            <person name="Wang X."/>
            <person name="Jin D."/>
            <person name="Zhou L."/>
            <person name="Wu L."/>
            <person name="An W."/>
            <person name="Chen Y."/>
            <person name="Zhao L."/>
        </authorList>
    </citation>
    <scope>NUCLEOTIDE SEQUENCE [LARGE SCALE GENOMIC DNA]</scope>
    <source>
        <strain evidence="2 3">W25</strain>
    </source>
</reference>
<keyword evidence="2" id="KW-0255">Endonuclease</keyword>
<dbReference type="EMBL" id="AYJU01000017">
    <property type="protein sequence ID" value="EST52262.1"/>
    <property type="molecule type" value="Genomic_DNA"/>
</dbReference>
<keyword evidence="2" id="KW-0378">Hydrolase</keyword>
<sequence length="719" mass="83101">MTLTLLMARVNNIKRTEEIFPFYSKYAEFQPVIIHSRIKPSEKTQIIDKIKRKESRIIICVDMLGEGFDLPELKIAALHDIHKSLGITLQFTGRFTRTKTSIGEATLIANIANQEVNDQLINLYSEDAEWNVLLKKASTEVINSQLENNDFLNGFAEGLIEEIPIQNIYPKMSTVVYKTKATRWYPERIKEIFPLDQELLYTVHSEKNILVAVIKSISPVSWGDIQEITNVSWDIYIAYWNQSSNLLFINSTMGGIHRELAESIIDSPLLISGEEVFRCFYGINRTILQNVGLNDAFQGPVRFTMYAGTDIEQGLTEAQKRNTFKSNIFGIGYENGEKTSMGCSYKGKIWSKKITTLSEWFKWCDEIGSKLLNNTINVDTLLEGVLKPKIIKDRPNFMPISIEWPMSFTIDLESNIFIVINEVEYPLYLVELQLETPSSEGNLRFKVCTESFESQFELVFHPDIEGKNYQYSHFGSLPIEIHKGSKKMPVTEWFLEDPPIFRFIDGSYMENNIYVSPHSTVSSPFHLEKIIPWSWDSVDITKESQKEEKRKNSIQYFLIQDLITKDYDVIFDDDSAGEAADVITIKVEDQRIKVEFYHCKYSSEERAGSRVSDLYAVCGQTQKSIRWKESIYALLRHMEKREAKRIKDDKPTRFEKGDLKKVSEIRKMAKFYPYDLEITIVQPGLSKSKMSVEQMELLSATENYLQETYKINMRVIASE</sequence>
<dbReference type="AlphaFoldDB" id="V6M1N2"/>
<keyword evidence="2" id="KW-0540">Nuclease</keyword>
<dbReference type="PROSITE" id="PS51194">
    <property type="entry name" value="HELICASE_CTER"/>
    <property type="match status" value="1"/>
</dbReference>
<name>V6M1N2_9BACL</name>
<evidence type="ECO:0000259" key="1">
    <source>
        <dbReference type="PROSITE" id="PS51194"/>
    </source>
</evidence>
<evidence type="ECO:0000313" key="3">
    <source>
        <dbReference type="Proteomes" id="UP000017973"/>
    </source>
</evidence>
<organism evidence="2 3">
    <name type="scientific">Brevibacillus panacihumi W25</name>
    <dbReference type="NCBI Taxonomy" id="1408254"/>
    <lineage>
        <taxon>Bacteria</taxon>
        <taxon>Bacillati</taxon>
        <taxon>Bacillota</taxon>
        <taxon>Bacilli</taxon>
        <taxon>Bacillales</taxon>
        <taxon>Paenibacillaceae</taxon>
        <taxon>Brevibacillus</taxon>
    </lineage>
</organism>
<dbReference type="Gene3D" id="3.40.50.300">
    <property type="entry name" value="P-loop containing nucleotide triphosphate hydrolases"/>
    <property type="match status" value="1"/>
</dbReference>
<dbReference type="SUPFAM" id="SSF52540">
    <property type="entry name" value="P-loop containing nucleoside triphosphate hydrolases"/>
    <property type="match status" value="1"/>
</dbReference>
<dbReference type="Proteomes" id="UP000017973">
    <property type="component" value="Unassembled WGS sequence"/>
</dbReference>
<dbReference type="CDD" id="cd18785">
    <property type="entry name" value="SF2_C"/>
    <property type="match status" value="1"/>
</dbReference>
<keyword evidence="3" id="KW-1185">Reference proteome</keyword>
<dbReference type="SMART" id="SM00490">
    <property type="entry name" value="HELICc"/>
    <property type="match status" value="1"/>
</dbReference>